<sequence>MAGARRISTEKRASIIAQHNIDTEIFKEKLKPQVSSDIDEKKIWELQSKYSDCQLQVKLAEAEDIALKTADSNKKLHQADKDLAAAFEQINKFLDQIEARASAERMKQWNCYNLVKDAERDTKPHNPRRGGWK</sequence>
<gene>
    <name evidence="1" type="ORF">Hyperionvirus4_19</name>
</gene>
<protein>
    <submittedName>
        <fullName evidence="1">Uncharacterized protein</fullName>
    </submittedName>
</protein>
<reference evidence="1" key="1">
    <citation type="submission" date="2018-10" db="EMBL/GenBank/DDBJ databases">
        <title>Hidden diversity of soil giant viruses.</title>
        <authorList>
            <person name="Schulz F."/>
            <person name="Alteio L."/>
            <person name="Goudeau D."/>
            <person name="Ryan E.M."/>
            <person name="Malmstrom R.R."/>
            <person name="Blanchard J."/>
            <person name="Woyke T."/>
        </authorList>
    </citation>
    <scope>NUCLEOTIDE SEQUENCE</scope>
    <source>
        <strain evidence="1">HYV1</strain>
    </source>
</reference>
<evidence type="ECO:0000313" key="1">
    <source>
        <dbReference type="EMBL" id="AYV83054.1"/>
    </source>
</evidence>
<name>A0A3G5A991_9VIRU</name>
<accession>A0A3G5A991</accession>
<organism evidence="1">
    <name type="scientific">Hyperionvirus sp</name>
    <dbReference type="NCBI Taxonomy" id="2487770"/>
    <lineage>
        <taxon>Viruses</taxon>
        <taxon>Varidnaviria</taxon>
        <taxon>Bamfordvirae</taxon>
        <taxon>Nucleocytoviricota</taxon>
        <taxon>Megaviricetes</taxon>
        <taxon>Imitervirales</taxon>
        <taxon>Mimiviridae</taxon>
        <taxon>Klosneuvirinae</taxon>
    </lineage>
</organism>
<proteinExistence type="predicted"/>
<dbReference type="EMBL" id="MK072386">
    <property type="protein sequence ID" value="AYV83054.1"/>
    <property type="molecule type" value="Genomic_DNA"/>
</dbReference>